<keyword evidence="6" id="KW-1185">Reference proteome</keyword>
<evidence type="ECO:0000313" key="6">
    <source>
        <dbReference type="Proteomes" id="UP000031838"/>
    </source>
</evidence>
<dbReference type="AlphaFoldDB" id="A0A0B6S2C5"/>
<dbReference type="InterPro" id="IPR028082">
    <property type="entry name" value="Peripla_BP_I"/>
</dbReference>
<dbReference type="Proteomes" id="UP000031838">
    <property type="component" value="Chromosome 2"/>
</dbReference>
<evidence type="ECO:0000313" key="5">
    <source>
        <dbReference type="EMBL" id="AJK48559.1"/>
    </source>
</evidence>
<dbReference type="HOGENOM" id="CLU_027128_6_0_4"/>
<feature type="signal peptide" evidence="3">
    <location>
        <begin position="1"/>
        <end position="25"/>
    </location>
</feature>
<dbReference type="RefSeq" id="WP_042627177.1">
    <property type="nucleotide sequence ID" value="NZ_BSTO01000047.1"/>
</dbReference>
<reference evidence="5 6" key="2">
    <citation type="journal article" date="2016" name="Appl. Microbiol. Biotechnol.">
        <title>Mutations improving production and secretion of extracellular lipase by Burkholderia glumae PG1.</title>
        <authorList>
            <person name="Knapp A."/>
            <person name="Voget S."/>
            <person name="Gao R."/>
            <person name="Zaburannyi N."/>
            <person name="Krysciak D."/>
            <person name="Breuer M."/>
            <person name="Hauer B."/>
            <person name="Streit W.R."/>
            <person name="Muller R."/>
            <person name="Daniel R."/>
            <person name="Jaeger K.E."/>
        </authorList>
    </citation>
    <scope>NUCLEOTIDE SEQUENCE [LARGE SCALE GENOMIC DNA]</scope>
    <source>
        <strain evidence="5 6">PG1</strain>
    </source>
</reference>
<dbReference type="PANTHER" id="PTHR47151">
    <property type="entry name" value="LEU/ILE/VAL-BINDING ABC TRANSPORTER SUBUNIT"/>
    <property type="match status" value="1"/>
</dbReference>
<feature type="domain" description="Leucine-binding protein" evidence="4">
    <location>
        <begin position="29"/>
        <end position="347"/>
    </location>
</feature>
<dbReference type="KEGG" id="bgp:BGL_2c04700"/>
<evidence type="ECO:0000256" key="3">
    <source>
        <dbReference type="SAM" id="SignalP"/>
    </source>
</evidence>
<dbReference type="KEGG" id="bpla:bpln_2g05250"/>
<dbReference type="PANTHER" id="PTHR47151:SF2">
    <property type="entry name" value="AMINO ACID BINDING PROTEIN"/>
    <property type="match status" value="1"/>
</dbReference>
<feature type="chain" id="PRO_5002110326" evidence="3">
    <location>
        <begin position="26"/>
        <end position="380"/>
    </location>
</feature>
<proteinExistence type="inferred from homology"/>
<name>A0A0B6S2C5_BURPL</name>
<evidence type="ECO:0000256" key="2">
    <source>
        <dbReference type="ARBA" id="ARBA00022729"/>
    </source>
</evidence>
<keyword evidence="2 3" id="KW-0732">Signal</keyword>
<dbReference type="InterPro" id="IPR028081">
    <property type="entry name" value="Leu-bd"/>
</dbReference>
<dbReference type="EMBL" id="CP002581">
    <property type="protein sequence ID" value="AJK48559.1"/>
    <property type="molecule type" value="Genomic_DNA"/>
</dbReference>
<dbReference type="Pfam" id="PF13458">
    <property type="entry name" value="Peripla_BP_6"/>
    <property type="match status" value="1"/>
</dbReference>
<dbReference type="Gene3D" id="3.40.50.2300">
    <property type="match status" value="2"/>
</dbReference>
<evidence type="ECO:0000256" key="1">
    <source>
        <dbReference type="ARBA" id="ARBA00010062"/>
    </source>
</evidence>
<protein>
    <submittedName>
        <fullName evidence="5">Putative periplasmic amino acid binding transport protein</fullName>
    </submittedName>
</protein>
<dbReference type="SUPFAM" id="SSF53822">
    <property type="entry name" value="Periplasmic binding protein-like I"/>
    <property type="match status" value="1"/>
</dbReference>
<comment type="similarity">
    <text evidence="1">Belongs to the leucine-binding protein family.</text>
</comment>
<reference evidence="6" key="1">
    <citation type="submission" date="2011-03" db="EMBL/GenBank/DDBJ databases">
        <authorList>
            <person name="Voget S."/>
            <person name="Streit W.R."/>
            <person name="Jaeger K.E."/>
            <person name="Daniel R."/>
        </authorList>
    </citation>
    <scope>NUCLEOTIDE SEQUENCE [LARGE SCALE GENOMIC DNA]</scope>
    <source>
        <strain evidence="6">PG1</strain>
    </source>
</reference>
<accession>A0A0B6S2C5</accession>
<evidence type="ECO:0000259" key="4">
    <source>
        <dbReference type="Pfam" id="PF13458"/>
    </source>
</evidence>
<sequence length="380" mass="40237">MKVKISHIALAATAALVAAATPALAADAVKIGFAAPLTGTQSNYGTDMQKGVQLAIDDFNATRPVIGGKPVTFVLESQDDQADPRTGTTVAQRLIDSNVAGIIGHFNSGTSIPASDLYERAGLPQISMATSPQYTARGYKTTFRLLTSDAQAGRIVGNYVVNTLHYKRVAIIDDRTAYGQGIADEFADAVQKAGGTIIKRDFTNDKALDFSAILTNLKGMNPDAVFYGGGDAQSSPMIRKMRQLGIKAAFVTGEMSKSPTFLKVGGTAAEGAIVYMGGLPKEKMPGFAGFETRYKARFHEDVVTYSPYSYDGTIALLTAMKNANSTDPKVYGPYVGKVSVKGVSAPTISYDSKGDLRDAPVTIYRVDHGAFKAVDTIAGN</sequence>
<dbReference type="OrthoDB" id="5469508at2"/>
<dbReference type="CDD" id="cd06342">
    <property type="entry name" value="PBP1_ABC_LIVBP-like"/>
    <property type="match status" value="1"/>
</dbReference>
<gene>
    <name evidence="5" type="ORF">BGL_2c04700</name>
</gene>
<organism evidence="5 6">
    <name type="scientific">Burkholderia plantarii</name>
    <dbReference type="NCBI Taxonomy" id="41899"/>
    <lineage>
        <taxon>Bacteria</taxon>
        <taxon>Pseudomonadati</taxon>
        <taxon>Pseudomonadota</taxon>
        <taxon>Betaproteobacteria</taxon>
        <taxon>Burkholderiales</taxon>
        <taxon>Burkholderiaceae</taxon>
        <taxon>Burkholderia</taxon>
    </lineage>
</organism>